<evidence type="ECO:0000313" key="2">
    <source>
        <dbReference type="Proteomes" id="UP001457282"/>
    </source>
</evidence>
<name>A0AAW1Y410_RUBAR</name>
<comment type="caution">
    <text evidence="1">The sequence shown here is derived from an EMBL/GenBank/DDBJ whole genome shotgun (WGS) entry which is preliminary data.</text>
</comment>
<accession>A0AAW1Y410</accession>
<dbReference type="Proteomes" id="UP001457282">
    <property type="component" value="Unassembled WGS sequence"/>
</dbReference>
<reference evidence="1 2" key="1">
    <citation type="journal article" date="2023" name="G3 (Bethesda)">
        <title>A chromosome-length genome assembly and annotation of blackberry (Rubus argutus, cv. 'Hillquist').</title>
        <authorList>
            <person name="Bruna T."/>
            <person name="Aryal R."/>
            <person name="Dudchenko O."/>
            <person name="Sargent D.J."/>
            <person name="Mead D."/>
            <person name="Buti M."/>
            <person name="Cavallini A."/>
            <person name="Hytonen T."/>
            <person name="Andres J."/>
            <person name="Pham M."/>
            <person name="Weisz D."/>
            <person name="Mascagni F."/>
            <person name="Usai G."/>
            <person name="Natali L."/>
            <person name="Bassil N."/>
            <person name="Fernandez G.E."/>
            <person name="Lomsadze A."/>
            <person name="Armour M."/>
            <person name="Olukolu B."/>
            <person name="Poorten T."/>
            <person name="Britton C."/>
            <person name="Davik J."/>
            <person name="Ashrafi H."/>
            <person name="Aiden E.L."/>
            <person name="Borodovsky M."/>
            <person name="Worthington M."/>
        </authorList>
    </citation>
    <scope>NUCLEOTIDE SEQUENCE [LARGE SCALE GENOMIC DNA]</scope>
    <source>
        <strain evidence="1">PI 553951</strain>
    </source>
</reference>
<organism evidence="1 2">
    <name type="scientific">Rubus argutus</name>
    <name type="common">Southern blackberry</name>
    <dbReference type="NCBI Taxonomy" id="59490"/>
    <lineage>
        <taxon>Eukaryota</taxon>
        <taxon>Viridiplantae</taxon>
        <taxon>Streptophyta</taxon>
        <taxon>Embryophyta</taxon>
        <taxon>Tracheophyta</taxon>
        <taxon>Spermatophyta</taxon>
        <taxon>Magnoliopsida</taxon>
        <taxon>eudicotyledons</taxon>
        <taxon>Gunneridae</taxon>
        <taxon>Pentapetalae</taxon>
        <taxon>rosids</taxon>
        <taxon>fabids</taxon>
        <taxon>Rosales</taxon>
        <taxon>Rosaceae</taxon>
        <taxon>Rosoideae</taxon>
        <taxon>Rosoideae incertae sedis</taxon>
        <taxon>Rubus</taxon>
    </lineage>
</organism>
<sequence length="66" mass="7396">MPHVAVTTLLRRPNPLLCSITDADDPRRTQARVDLPLPPLHLRHFRFLSCPAQPSFGVEPVITISN</sequence>
<keyword evidence="2" id="KW-1185">Reference proteome</keyword>
<protein>
    <submittedName>
        <fullName evidence="1">Uncharacterized protein</fullName>
    </submittedName>
</protein>
<dbReference type="AlphaFoldDB" id="A0AAW1Y410"/>
<dbReference type="EMBL" id="JBEDUW010000002">
    <property type="protein sequence ID" value="KAK9942628.1"/>
    <property type="molecule type" value="Genomic_DNA"/>
</dbReference>
<gene>
    <name evidence="1" type="ORF">M0R45_008282</name>
</gene>
<proteinExistence type="predicted"/>
<evidence type="ECO:0000313" key="1">
    <source>
        <dbReference type="EMBL" id="KAK9942628.1"/>
    </source>
</evidence>